<dbReference type="KEGG" id="mmai:sS8_1319"/>
<dbReference type="EMBL" id="AP017928">
    <property type="protein sequence ID" value="BBA35504.1"/>
    <property type="molecule type" value="Genomic_DNA"/>
</dbReference>
<dbReference type="NCBIfam" id="NF033819">
    <property type="entry name" value="IS66_TnpB"/>
    <property type="match status" value="1"/>
</dbReference>
<dbReference type="KEGG" id="mmai:sS8_2866"/>
<dbReference type="EMBL" id="AP017928">
    <property type="protein sequence ID" value="BBA32472.1"/>
    <property type="molecule type" value="Genomic_DNA"/>
</dbReference>
<dbReference type="KEGG" id="mmai:sS8_2479"/>
<dbReference type="KEGG" id="mmai:sS8_0123"/>
<dbReference type="KEGG" id="mmai:sS8_0840"/>
<dbReference type="EMBL" id="AP017928">
    <property type="protein sequence ID" value="BBA34689.1"/>
    <property type="molecule type" value="Genomic_DNA"/>
</dbReference>
<gene>
    <name evidence="1" type="ORF">sS8_0016</name>
    <name evidence="2" type="ORF">sS8_0123</name>
    <name evidence="3" type="ORF">sS8_0507</name>
    <name evidence="4" type="ORF">sS8_0840</name>
    <name evidence="5" type="ORF">sS8_1049</name>
    <name evidence="6" type="ORF">sS8_1319</name>
    <name evidence="7" type="ORF">sS8_1894</name>
    <name evidence="8" type="ORF">sS8_2479</name>
    <name evidence="9" type="ORF">sS8_2744</name>
    <name evidence="10" type="ORF">sS8_2866</name>
    <name evidence="11" type="ORF">sS8_3567</name>
    <name evidence="12" type="ORF">sS8_3696</name>
    <name evidence="13" type="ORF">sS8_3925</name>
    <name evidence="14" type="ORF">sS8_4215</name>
    <name evidence="15" type="ORF">sS8_5057</name>
    <name evidence="16" type="ORF">sS8_5072</name>
    <name evidence="17" type="ORF">sS8_5490</name>
</gene>
<dbReference type="KEGG" id="mmai:sS8_5057"/>
<reference evidence="11 18" key="1">
    <citation type="submission" date="2016-12" db="EMBL/GenBank/DDBJ databases">
        <title>Genome sequencing of Methylocaldum marinum.</title>
        <authorList>
            <person name="Takeuchi M."/>
            <person name="Kamagata Y."/>
            <person name="Hiraoka S."/>
            <person name="Oshima K."/>
            <person name="Hattori M."/>
            <person name="Iwasaki W."/>
        </authorList>
    </citation>
    <scope>NUCLEOTIDE SEQUENCE [LARGE SCALE GENOMIC DNA]</scope>
    <source>
        <strain evidence="11 18">S8</strain>
    </source>
</reference>
<evidence type="ECO:0000313" key="9">
    <source>
        <dbReference type="EMBL" id="BBA34689.1"/>
    </source>
</evidence>
<evidence type="ECO:0000313" key="14">
    <source>
        <dbReference type="EMBL" id="BBA36145.1"/>
    </source>
</evidence>
<keyword evidence="18" id="KW-1185">Reference proteome</keyword>
<evidence type="ECO:0000313" key="4">
    <source>
        <dbReference type="EMBL" id="BBA32805.1"/>
    </source>
</evidence>
<dbReference type="KEGG" id="mmai:sS8_4215"/>
<dbReference type="EMBL" id="AP017928">
    <property type="protein sequence ID" value="BBA35633.1"/>
    <property type="molecule type" value="Genomic_DNA"/>
</dbReference>
<evidence type="ECO:0000313" key="6">
    <source>
        <dbReference type="EMBL" id="BBA33279.1"/>
    </source>
</evidence>
<evidence type="ECO:0000313" key="12">
    <source>
        <dbReference type="EMBL" id="BBA35633.1"/>
    </source>
</evidence>
<evidence type="ECO:0000313" key="3">
    <source>
        <dbReference type="EMBL" id="BBA32472.1"/>
    </source>
</evidence>
<evidence type="ECO:0000313" key="11">
    <source>
        <dbReference type="EMBL" id="BBA35504.1"/>
    </source>
</evidence>
<dbReference type="EMBL" id="AP017928">
    <property type="protein sequence ID" value="BBA36145.1"/>
    <property type="molecule type" value="Genomic_DNA"/>
</dbReference>
<evidence type="ECO:0000313" key="2">
    <source>
        <dbReference type="EMBL" id="BBA32092.1"/>
    </source>
</evidence>
<organism evidence="11 18">
    <name type="scientific">Methylocaldum marinum</name>
    <dbReference type="NCBI Taxonomy" id="1432792"/>
    <lineage>
        <taxon>Bacteria</taxon>
        <taxon>Pseudomonadati</taxon>
        <taxon>Pseudomonadota</taxon>
        <taxon>Gammaproteobacteria</taxon>
        <taxon>Methylococcales</taxon>
        <taxon>Methylococcaceae</taxon>
        <taxon>Methylocaldum</taxon>
    </lineage>
</organism>
<dbReference type="KEGG" id="mmai:sS8_3925"/>
<dbReference type="EMBL" id="AP017928">
    <property type="protein sequence ID" value="BBA34811.1"/>
    <property type="molecule type" value="Genomic_DNA"/>
</dbReference>
<dbReference type="EMBL" id="AP017928">
    <property type="protein sequence ID" value="BBA36980.1"/>
    <property type="molecule type" value="Genomic_DNA"/>
</dbReference>
<protein>
    <submittedName>
        <fullName evidence="2">IS66 Orf2 family protein</fullName>
    </submittedName>
    <submittedName>
        <fullName evidence="11">Transposase</fullName>
    </submittedName>
</protein>
<evidence type="ECO:0000313" key="13">
    <source>
        <dbReference type="EMBL" id="BBA35857.1"/>
    </source>
</evidence>
<dbReference type="KEGG" id="mmai:sS8_0016"/>
<dbReference type="KEGG" id="mmai:sS8_3696"/>
<dbReference type="EMBL" id="AP017928">
    <property type="protein sequence ID" value="BBA34431.1"/>
    <property type="molecule type" value="Genomic_DNA"/>
</dbReference>
<dbReference type="KEGG" id="mmai:sS8_5490"/>
<dbReference type="EMBL" id="AP017928">
    <property type="protein sequence ID" value="BBA35857.1"/>
    <property type="molecule type" value="Genomic_DNA"/>
</dbReference>
<accession>A0A250KVH5</accession>
<dbReference type="EMBL" id="AP017928">
    <property type="protein sequence ID" value="BBA32805.1"/>
    <property type="molecule type" value="Genomic_DNA"/>
</dbReference>
<dbReference type="KEGG" id="mmai:sS8_3567"/>
<dbReference type="AlphaFoldDB" id="A0A250KVH5"/>
<dbReference type="EMBL" id="AP017928">
    <property type="protein sequence ID" value="BBA36995.1"/>
    <property type="molecule type" value="Genomic_DNA"/>
</dbReference>
<dbReference type="EMBL" id="AP017928">
    <property type="protein sequence ID" value="BBA33848.1"/>
    <property type="molecule type" value="Genomic_DNA"/>
</dbReference>
<proteinExistence type="predicted"/>
<sequence>MLATILSAAAVYVVAEPVDLRKSIDGLALAVESSLGHSPLSGAVFVFFNRGRDKVKLLWWDRHGFWLAYKRLEKGRFRKPVQGTISRSDLLLLLEGVDLTVARFRAVRAGRVG</sequence>
<dbReference type="PANTHER" id="PTHR36455">
    <property type="match status" value="1"/>
</dbReference>
<name>A0A250KVH5_9GAMM</name>
<dbReference type="EMBL" id="AP017928">
    <property type="protein sequence ID" value="BBA32092.1"/>
    <property type="molecule type" value="Genomic_DNA"/>
</dbReference>
<dbReference type="PANTHER" id="PTHR36455:SF1">
    <property type="entry name" value="BLR8292 PROTEIN"/>
    <property type="match status" value="1"/>
</dbReference>
<evidence type="ECO:0000313" key="16">
    <source>
        <dbReference type="EMBL" id="BBA36995.1"/>
    </source>
</evidence>
<dbReference type="KEGG" id="mmai:sS8_1894"/>
<evidence type="ECO:0000313" key="10">
    <source>
        <dbReference type="EMBL" id="BBA34811.1"/>
    </source>
</evidence>
<dbReference type="OrthoDB" id="4956084at2"/>
<dbReference type="KEGG" id="mmai:sS8_5072"/>
<evidence type="ECO:0000313" key="17">
    <source>
        <dbReference type="EMBL" id="BBA37407.1"/>
    </source>
</evidence>
<dbReference type="RefSeq" id="WP_119627852.1">
    <property type="nucleotide sequence ID" value="NZ_AP017928.1"/>
</dbReference>
<evidence type="ECO:0000313" key="7">
    <source>
        <dbReference type="EMBL" id="BBA33848.1"/>
    </source>
</evidence>
<dbReference type="EMBL" id="AP017928">
    <property type="protein sequence ID" value="BBA33011.1"/>
    <property type="molecule type" value="Genomic_DNA"/>
</dbReference>
<dbReference type="EMBL" id="AP017928">
    <property type="protein sequence ID" value="BBA37407.1"/>
    <property type="molecule type" value="Genomic_DNA"/>
</dbReference>
<dbReference type="Pfam" id="PF05717">
    <property type="entry name" value="TnpB_IS66"/>
    <property type="match status" value="1"/>
</dbReference>
<dbReference type="Proteomes" id="UP000266313">
    <property type="component" value="Chromosome"/>
</dbReference>
<evidence type="ECO:0000313" key="18">
    <source>
        <dbReference type="Proteomes" id="UP000266313"/>
    </source>
</evidence>
<dbReference type="EMBL" id="AP017928">
    <property type="protein sequence ID" value="BBA33279.1"/>
    <property type="molecule type" value="Genomic_DNA"/>
</dbReference>
<evidence type="ECO:0000313" key="5">
    <source>
        <dbReference type="EMBL" id="BBA33011.1"/>
    </source>
</evidence>
<dbReference type="EMBL" id="AP017928">
    <property type="protein sequence ID" value="BBA31986.1"/>
    <property type="molecule type" value="Genomic_DNA"/>
</dbReference>
<dbReference type="InterPro" id="IPR008878">
    <property type="entry name" value="Transposase_IS66_Orf2"/>
</dbReference>
<evidence type="ECO:0000313" key="1">
    <source>
        <dbReference type="EMBL" id="BBA31986.1"/>
    </source>
</evidence>
<dbReference type="KEGG" id="mmai:sS8_2744"/>
<evidence type="ECO:0000313" key="8">
    <source>
        <dbReference type="EMBL" id="BBA34431.1"/>
    </source>
</evidence>
<evidence type="ECO:0000313" key="15">
    <source>
        <dbReference type="EMBL" id="BBA36980.1"/>
    </source>
</evidence>
<dbReference type="KEGG" id="mmai:sS8_1049"/>
<dbReference type="KEGG" id="mmai:sS8_0507"/>